<organism evidence="2">
    <name type="scientific">freshwater metagenome</name>
    <dbReference type="NCBI Taxonomy" id="449393"/>
    <lineage>
        <taxon>unclassified sequences</taxon>
        <taxon>metagenomes</taxon>
        <taxon>ecological metagenomes</taxon>
    </lineage>
</organism>
<protein>
    <submittedName>
        <fullName evidence="2">Unannotated protein</fullName>
    </submittedName>
</protein>
<name>A0A6J5ZI41_9ZZZZ</name>
<feature type="domain" description="GCVT N-terminal" evidence="1">
    <location>
        <begin position="110"/>
        <end position="236"/>
    </location>
</feature>
<dbReference type="EMBL" id="CAESAN010000045">
    <property type="protein sequence ID" value="CAB4342254.1"/>
    <property type="molecule type" value="Genomic_DNA"/>
</dbReference>
<gene>
    <name evidence="2" type="ORF">UFOPK3547_00682</name>
</gene>
<evidence type="ECO:0000313" key="2">
    <source>
        <dbReference type="EMBL" id="CAB4342254.1"/>
    </source>
</evidence>
<dbReference type="InterPro" id="IPR027266">
    <property type="entry name" value="TrmE/GcvT-like"/>
</dbReference>
<dbReference type="InterPro" id="IPR006222">
    <property type="entry name" value="GCVT_N"/>
</dbReference>
<dbReference type="AlphaFoldDB" id="A0A6J5ZI41"/>
<sequence length="249" mass="25543">MSLSFLSADQAAPQGSFSPVRQSNIDAALVESGAHIEERDGWRVAASYGDPVAEKQACAESVGLAELSCLGVTELLGAPSVITQITADVAGTGAKLGEAVFAGGAWWCTVKPERILAITNPADTAELRASLEAAAASSGEVVSVTDLTSALTTFSVSGPLARDAFARVTALDVRDREFPVCGFMPGSIGRVPGLLLRQGENSYLHTFGAASAQYMWESMIDAVEELGGRPVGIDALGPLGGAGEANSNA</sequence>
<dbReference type="Gene3D" id="3.30.1360.120">
    <property type="entry name" value="Probable tRNA modification gtpase trme, domain 1"/>
    <property type="match status" value="1"/>
</dbReference>
<accession>A0A6J5ZI41</accession>
<dbReference type="Pfam" id="PF01571">
    <property type="entry name" value="GCV_T"/>
    <property type="match status" value="1"/>
</dbReference>
<dbReference type="PIRSF" id="PIRSF006487">
    <property type="entry name" value="GcvT"/>
    <property type="match status" value="1"/>
</dbReference>
<dbReference type="SUPFAM" id="SSF103025">
    <property type="entry name" value="Folate-binding domain"/>
    <property type="match status" value="1"/>
</dbReference>
<reference evidence="2" key="1">
    <citation type="submission" date="2020-05" db="EMBL/GenBank/DDBJ databases">
        <authorList>
            <person name="Chiriac C."/>
            <person name="Salcher M."/>
            <person name="Ghai R."/>
            <person name="Kavagutti S V."/>
        </authorList>
    </citation>
    <scope>NUCLEOTIDE SEQUENCE</scope>
</reference>
<evidence type="ECO:0000259" key="1">
    <source>
        <dbReference type="Pfam" id="PF01571"/>
    </source>
</evidence>
<proteinExistence type="predicted"/>